<dbReference type="EMBL" id="PYAU01000001">
    <property type="protein sequence ID" value="PSL37081.1"/>
    <property type="molecule type" value="Genomic_DNA"/>
</dbReference>
<dbReference type="NCBIfam" id="TIGR00112">
    <property type="entry name" value="proC"/>
    <property type="match status" value="1"/>
</dbReference>
<comment type="catalytic activity">
    <reaction evidence="5 8">
        <text>L-proline + NADP(+) = (S)-1-pyrroline-5-carboxylate + NADPH + 2 H(+)</text>
        <dbReference type="Rhea" id="RHEA:14109"/>
        <dbReference type="ChEBI" id="CHEBI:15378"/>
        <dbReference type="ChEBI" id="CHEBI:17388"/>
        <dbReference type="ChEBI" id="CHEBI:57783"/>
        <dbReference type="ChEBI" id="CHEBI:58349"/>
        <dbReference type="ChEBI" id="CHEBI:60039"/>
        <dbReference type="EC" id="1.5.1.2"/>
    </reaction>
</comment>
<dbReference type="PIRSF" id="PIRSF000193">
    <property type="entry name" value="Pyrrol-5-carb_rd"/>
    <property type="match status" value="1"/>
</dbReference>
<dbReference type="HAMAP" id="MF_01925">
    <property type="entry name" value="P5C_reductase"/>
    <property type="match status" value="1"/>
</dbReference>
<evidence type="ECO:0000256" key="5">
    <source>
        <dbReference type="HAMAP-Rule" id="MF_01925"/>
    </source>
</evidence>
<comment type="caution">
    <text evidence="11">The sequence shown here is derived from an EMBL/GenBank/DDBJ whole genome shotgun (WGS) entry which is preliminary data.</text>
</comment>
<dbReference type="UniPathway" id="UPA00098">
    <property type="reaction ID" value="UER00361"/>
</dbReference>
<dbReference type="InterPro" id="IPR028939">
    <property type="entry name" value="P5C_Rdtase_cat_N"/>
</dbReference>
<dbReference type="InterPro" id="IPR000304">
    <property type="entry name" value="Pyrroline-COOH_reductase"/>
</dbReference>
<dbReference type="EMBL" id="RZGY01000004">
    <property type="protein sequence ID" value="RUQ82014.1"/>
    <property type="molecule type" value="Genomic_DNA"/>
</dbReference>
<organism evidence="11 13">
    <name type="scientific">Labedella gwakjiensis</name>
    <dbReference type="NCBI Taxonomy" id="390269"/>
    <lineage>
        <taxon>Bacteria</taxon>
        <taxon>Bacillati</taxon>
        <taxon>Actinomycetota</taxon>
        <taxon>Actinomycetes</taxon>
        <taxon>Micrococcales</taxon>
        <taxon>Microbacteriaceae</taxon>
        <taxon>Labedella</taxon>
    </lineage>
</organism>
<dbReference type="EC" id="1.5.1.2" evidence="5 6"/>
<protein>
    <recommendedName>
        <fullName evidence="5 6">Pyrroline-5-carboxylate reductase</fullName>
        <shortName evidence="5">P5C reductase</shortName>
        <shortName evidence="5">P5CR</shortName>
        <ecNumber evidence="5 6">1.5.1.2</ecNumber>
    </recommendedName>
    <alternativeName>
        <fullName evidence="5">PCA reductase</fullName>
    </alternativeName>
</protein>
<dbReference type="InterPro" id="IPR036291">
    <property type="entry name" value="NAD(P)-bd_dom_sf"/>
</dbReference>
<dbReference type="Gene3D" id="3.40.50.720">
    <property type="entry name" value="NAD(P)-binding Rossmann-like Domain"/>
    <property type="match status" value="1"/>
</dbReference>
<dbReference type="GO" id="GO:0004735">
    <property type="term" value="F:pyrroline-5-carboxylate reductase activity"/>
    <property type="evidence" value="ECO:0007669"/>
    <property type="project" value="UniProtKB-UniRule"/>
</dbReference>
<evidence type="ECO:0000256" key="1">
    <source>
        <dbReference type="ARBA" id="ARBA00005525"/>
    </source>
</evidence>
<dbReference type="Gene3D" id="1.10.3730.10">
    <property type="entry name" value="ProC C-terminal domain-like"/>
    <property type="match status" value="1"/>
</dbReference>
<dbReference type="PANTHER" id="PTHR11645">
    <property type="entry name" value="PYRROLINE-5-CARBOXYLATE REDUCTASE"/>
    <property type="match status" value="1"/>
</dbReference>
<comment type="function">
    <text evidence="4 5">Catalyzes the reduction of 1-pyrroline-5-carboxylate (PCA) to L-proline.</text>
</comment>
<evidence type="ECO:0000259" key="9">
    <source>
        <dbReference type="Pfam" id="PF03807"/>
    </source>
</evidence>
<evidence type="ECO:0000256" key="4">
    <source>
        <dbReference type="ARBA" id="ARBA00058118"/>
    </source>
</evidence>
<dbReference type="Proteomes" id="UP000268291">
    <property type="component" value="Unassembled WGS sequence"/>
</dbReference>
<evidence type="ECO:0000313" key="13">
    <source>
        <dbReference type="Proteomes" id="UP000241203"/>
    </source>
</evidence>
<dbReference type="InterPro" id="IPR053790">
    <property type="entry name" value="P5CR-like_CS"/>
</dbReference>
<evidence type="ECO:0000256" key="3">
    <source>
        <dbReference type="ARBA" id="ARBA00023002"/>
    </source>
</evidence>
<dbReference type="AlphaFoldDB" id="A0A2P8GSZ7"/>
<keyword evidence="5" id="KW-0963">Cytoplasm</keyword>
<dbReference type="InterPro" id="IPR029036">
    <property type="entry name" value="P5CR_dimer"/>
</dbReference>
<comment type="catalytic activity">
    <reaction evidence="5">
        <text>L-proline + NAD(+) = (S)-1-pyrroline-5-carboxylate + NADH + 2 H(+)</text>
        <dbReference type="Rhea" id="RHEA:14105"/>
        <dbReference type="ChEBI" id="CHEBI:15378"/>
        <dbReference type="ChEBI" id="CHEBI:17388"/>
        <dbReference type="ChEBI" id="CHEBI:57540"/>
        <dbReference type="ChEBI" id="CHEBI:57945"/>
        <dbReference type="ChEBI" id="CHEBI:60039"/>
        <dbReference type="EC" id="1.5.1.2"/>
    </reaction>
</comment>
<comment type="similarity">
    <text evidence="1 5 8">Belongs to the pyrroline-5-carboxylate reductase family.</text>
</comment>
<dbReference type="Pfam" id="PF14748">
    <property type="entry name" value="P5CR_dimer"/>
    <property type="match status" value="1"/>
</dbReference>
<dbReference type="Pfam" id="PF03807">
    <property type="entry name" value="F420_oxidored"/>
    <property type="match status" value="1"/>
</dbReference>
<name>A0A2P8GSZ7_9MICO</name>
<dbReference type="InterPro" id="IPR008927">
    <property type="entry name" value="6-PGluconate_DH-like_C_sf"/>
</dbReference>
<evidence type="ECO:0000259" key="10">
    <source>
        <dbReference type="Pfam" id="PF14748"/>
    </source>
</evidence>
<comment type="subcellular location">
    <subcellularLocation>
        <location evidence="5">Cytoplasm</location>
    </subcellularLocation>
</comment>
<dbReference type="OrthoDB" id="9805754at2"/>
<dbReference type="GO" id="GO:0055129">
    <property type="term" value="P:L-proline biosynthetic process"/>
    <property type="evidence" value="ECO:0007669"/>
    <property type="project" value="UniProtKB-UniRule"/>
</dbReference>
<keyword evidence="5 8" id="KW-0641">Proline biosynthesis</keyword>
<proteinExistence type="inferred from homology"/>
<dbReference type="RefSeq" id="WP_106562269.1">
    <property type="nucleotide sequence ID" value="NZ_PYAU01000001.1"/>
</dbReference>
<feature type="binding site" evidence="7">
    <location>
        <begin position="13"/>
        <end position="18"/>
    </location>
    <ligand>
        <name>NADP(+)</name>
        <dbReference type="ChEBI" id="CHEBI:58349"/>
    </ligand>
</feature>
<dbReference type="PANTHER" id="PTHR11645:SF0">
    <property type="entry name" value="PYRROLINE-5-CARBOXYLATE REDUCTASE 3"/>
    <property type="match status" value="1"/>
</dbReference>
<comment type="pathway">
    <text evidence="5 8">Amino-acid biosynthesis; L-proline biosynthesis; L-proline from L-glutamate 5-semialdehyde: step 1/1.</text>
</comment>
<evidence type="ECO:0000256" key="2">
    <source>
        <dbReference type="ARBA" id="ARBA00022857"/>
    </source>
</evidence>
<reference evidence="11 13" key="1">
    <citation type="submission" date="2018-03" db="EMBL/GenBank/DDBJ databases">
        <title>Genomic Encyclopedia of Archaeal and Bacterial Type Strains, Phase II (KMG-II): from individual species to whole genera.</title>
        <authorList>
            <person name="Goeker M."/>
        </authorList>
    </citation>
    <scope>NUCLEOTIDE SEQUENCE [LARGE SCALE GENOMIC DNA]</scope>
    <source>
        <strain evidence="11 13">DSM 21548</strain>
    </source>
</reference>
<dbReference type="GO" id="GO:0005737">
    <property type="term" value="C:cytoplasm"/>
    <property type="evidence" value="ECO:0007669"/>
    <property type="project" value="UniProtKB-SubCell"/>
</dbReference>
<feature type="binding site" evidence="7">
    <location>
        <begin position="81"/>
        <end position="84"/>
    </location>
    <ligand>
        <name>NADP(+)</name>
        <dbReference type="ChEBI" id="CHEBI:58349"/>
    </ligand>
</feature>
<reference evidence="12 14" key="2">
    <citation type="submission" date="2018-12" db="EMBL/GenBank/DDBJ databases">
        <authorList>
            <person name="hu s."/>
            <person name="Xu Y."/>
            <person name="Xu B."/>
            <person name="Li F."/>
        </authorList>
    </citation>
    <scope>NUCLEOTIDE SEQUENCE [LARGE SCALE GENOMIC DNA]</scope>
    <source>
        <strain evidence="12 14">KSW2-17</strain>
    </source>
</reference>
<feature type="domain" description="Pyrroline-5-carboxylate reductase dimerisation" evidence="10">
    <location>
        <begin position="173"/>
        <end position="277"/>
    </location>
</feature>
<dbReference type="FunFam" id="1.10.3730.10:FF:000001">
    <property type="entry name" value="Pyrroline-5-carboxylate reductase"/>
    <property type="match status" value="1"/>
</dbReference>
<sequence>MATPTRLPRIAILGTGSMGGAILTGLVRPEVEVDGGITVTNRSREKAEALAQLPGVTSLALSDDPDANRRAAAGAAIVLVAVKPAMVPDLLREIADVLAPGTIVVSVAAGVTVATFEEILPEHVSVIRSMPNTPSIVGRGLAGVSAGSRSSAEDLAVVRSVFETVGAVLEVPESKLDALSTISGSGPAYVFYLIEEFTRTAIGKGFTPEEADLLVSQTFLGAAELLVSSDKTAEELRIQVTSPKGTTERAIAVLEAAGLERTFTEATDAALARSRELAAPTPS</sequence>
<dbReference type="PROSITE" id="PS00521">
    <property type="entry name" value="P5CR"/>
    <property type="match status" value="1"/>
</dbReference>
<dbReference type="SUPFAM" id="SSF48179">
    <property type="entry name" value="6-phosphogluconate dehydrogenase C-terminal domain-like"/>
    <property type="match status" value="1"/>
</dbReference>
<keyword evidence="5 8" id="KW-0028">Amino-acid biosynthesis</keyword>
<evidence type="ECO:0000313" key="14">
    <source>
        <dbReference type="Proteomes" id="UP000268291"/>
    </source>
</evidence>
<keyword evidence="2 5" id="KW-0521">NADP</keyword>
<gene>
    <name evidence="5" type="primary">proC</name>
    <name evidence="11" type="ORF">CLV49_0687</name>
    <name evidence="12" type="ORF">ELQ93_17160</name>
</gene>
<evidence type="ECO:0000256" key="8">
    <source>
        <dbReference type="RuleBase" id="RU003903"/>
    </source>
</evidence>
<evidence type="ECO:0000313" key="11">
    <source>
        <dbReference type="EMBL" id="PSL37081.1"/>
    </source>
</evidence>
<keyword evidence="14" id="KW-1185">Reference proteome</keyword>
<evidence type="ECO:0000256" key="6">
    <source>
        <dbReference type="NCBIfam" id="TIGR00112"/>
    </source>
</evidence>
<feature type="domain" description="Pyrroline-5-carboxylate reductase catalytic N-terminal" evidence="9">
    <location>
        <begin position="9"/>
        <end position="110"/>
    </location>
</feature>
<feature type="binding site" evidence="7">
    <location>
        <position position="68"/>
    </location>
    <ligand>
        <name>NADPH</name>
        <dbReference type="ChEBI" id="CHEBI:57783"/>
    </ligand>
</feature>
<accession>A0A2P8GSZ7</accession>
<dbReference type="SUPFAM" id="SSF51735">
    <property type="entry name" value="NAD(P)-binding Rossmann-fold domains"/>
    <property type="match status" value="1"/>
</dbReference>
<keyword evidence="3 5" id="KW-0560">Oxidoreductase</keyword>
<evidence type="ECO:0000313" key="12">
    <source>
        <dbReference type="EMBL" id="RUQ82014.1"/>
    </source>
</evidence>
<evidence type="ECO:0000256" key="7">
    <source>
        <dbReference type="PIRSR" id="PIRSR000193-1"/>
    </source>
</evidence>
<dbReference type="Proteomes" id="UP000241203">
    <property type="component" value="Unassembled WGS sequence"/>
</dbReference>